<protein>
    <submittedName>
        <fullName evidence="2">Uncharacterized protein</fullName>
    </submittedName>
</protein>
<organism evidence="2 3">
    <name type="scientific">Corynebacterium meridianum</name>
    <dbReference type="NCBI Taxonomy" id="2765363"/>
    <lineage>
        <taxon>Bacteria</taxon>
        <taxon>Bacillati</taxon>
        <taxon>Actinomycetota</taxon>
        <taxon>Actinomycetes</taxon>
        <taxon>Mycobacteriales</taxon>
        <taxon>Corynebacteriaceae</taxon>
        <taxon>Corynebacterium</taxon>
    </lineage>
</organism>
<gene>
    <name evidence="2" type="ORF">JDV75_06555</name>
</gene>
<evidence type="ECO:0000313" key="3">
    <source>
        <dbReference type="Proteomes" id="UP000645966"/>
    </source>
</evidence>
<dbReference type="AlphaFoldDB" id="A0A934M8S0"/>
<evidence type="ECO:0000256" key="1">
    <source>
        <dbReference type="SAM" id="MobiDB-lite"/>
    </source>
</evidence>
<name>A0A934M8S0_9CORY</name>
<reference evidence="2" key="1">
    <citation type="submission" date="2020-12" db="EMBL/GenBank/DDBJ databases">
        <title>Genome public.</title>
        <authorList>
            <person name="Sun Q."/>
        </authorList>
    </citation>
    <scope>NUCLEOTIDE SEQUENCE</scope>
    <source>
        <strain evidence="2">CCM 8863</strain>
    </source>
</reference>
<comment type="caution">
    <text evidence="2">The sequence shown here is derived from an EMBL/GenBank/DDBJ whole genome shotgun (WGS) entry which is preliminary data.</text>
</comment>
<keyword evidence="3" id="KW-1185">Reference proteome</keyword>
<accession>A0A934M8S0</accession>
<dbReference type="EMBL" id="JAEIOS010000011">
    <property type="protein sequence ID" value="MBI8989420.1"/>
    <property type="molecule type" value="Genomic_DNA"/>
</dbReference>
<feature type="compositionally biased region" description="Basic and acidic residues" evidence="1">
    <location>
        <begin position="60"/>
        <end position="71"/>
    </location>
</feature>
<dbReference type="Proteomes" id="UP000645966">
    <property type="component" value="Unassembled WGS sequence"/>
</dbReference>
<feature type="region of interest" description="Disordered" evidence="1">
    <location>
        <begin position="53"/>
        <end position="73"/>
    </location>
</feature>
<evidence type="ECO:0000313" key="2">
    <source>
        <dbReference type="EMBL" id="MBI8989420.1"/>
    </source>
</evidence>
<dbReference type="RefSeq" id="WP_198738404.1">
    <property type="nucleotide sequence ID" value="NZ_JAEIOS010000011.1"/>
</dbReference>
<proteinExistence type="predicted"/>
<sequence length="155" mass="17766">MKIRHCNTRAKFEMGLFRPDKAFRRGTFTMPCTRQEVQGVICSTTDVDGRCQSGGPAERYLQRESEGKDPAEPPLTERIYMQEFGEDGFILTAGNRVHTMWRMKMTLEGDNPVHGTFEYIEHNGDRWYGNVMNLVFSLDDAIRSVGGGTGKWHWL</sequence>